<feature type="signal peptide" evidence="1">
    <location>
        <begin position="1"/>
        <end position="22"/>
    </location>
</feature>
<sequence length="293" mass="32670">MSFNNKNLIITLLSLCTFQTYAAQCTAETISKNNLNNFILQTQQNKAGIPKSVEMSIESPDGYIRALAQSHFSQCGELISSSVKEVKISTGPKSVFTATNDIQLNKKEFGWSIQLNANGVATDNNSRKTTQIYRQTLEGQFLLNDKGVISHAVNRAVIAATRPGDKDINTVSKIDYTFNSSGLLTSAASKGTLAIDNNTTEYSYDDNNRLLKTQSPSTIVEYSYDNEGRELSLSKTQTYFTIEKNLTTCEEWNSHGECTRANMDITITPVSRTGKQYVEKHKAVLTTKYEYWN</sequence>
<evidence type="ECO:0000313" key="2">
    <source>
        <dbReference type="EMBL" id="QPJ98600.1"/>
    </source>
</evidence>
<dbReference type="AlphaFoldDB" id="A0A7T0GZ17"/>
<dbReference type="EMBL" id="CP061801">
    <property type="protein sequence ID" value="QPJ98600.1"/>
    <property type="molecule type" value="Genomic_DNA"/>
</dbReference>
<accession>A0A7T0GZ17</accession>
<protein>
    <recommendedName>
        <fullName evidence="3">YD repeat-containing protein</fullName>
    </recommendedName>
</protein>
<name>A0A7T0GZ17_9ENTR</name>
<evidence type="ECO:0000256" key="1">
    <source>
        <dbReference type="SAM" id="SignalP"/>
    </source>
</evidence>
<gene>
    <name evidence="2" type="ORF">IDM36_11615</name>
</gene>
<organism evidence="2">
    <name type="scientific">Enterobacter mori</name>
    <dbReference type="NCBI Taxonomy" id="539813"/>
    <lineage>
        <taxon>Bacteria</taxon>
        <taxon>Pseudomonadati</taxon>
        <taxon>Pseudomonadota</taxon>
        <taxon>Gammaproteobacteria</taxon>
        <taxon>Enterobacterales</taxon>
        <taxon>Enterobacteriaceae</taxon>
        <taxon>Enterobacter</taxon>
    </lineage>
</organism>
<feature type="chain" id="PRO_5032480076" description="YD repeat-containing protein" evidence="1">
    <location>
        <begin position="23"/>
        <end position="293"/>
    </location>
</feature>
<keyword evidence="1" id="KW-0732">Signal</keyword>
<dbReference type="Gene3D" id="2.180.10.10">
    <property type="entry name" value="RHS repeat-associated core"/>
    <property type="match status" value="1"/>
</dbReference>
<proteinExistence type="predicted"/>
<reference evidence="2" key="1">
    <citation type="submission" date="2020-09" db="EMBL/GenBank/DDBJ databases">
        <title>First Report of a novel Colistin-Resistant species of Enterobacter cloacae complex Producing MCR-5 isolated from hospital sewage water.</title>
        <authorList>
            <person name="Zhou K."/>
        </authorList>
    </citation>
    <scope>NUCLEOTIDE SEQUENCE [LARGE SCALE GENOMIC DNA]</scope>
    <source>
        <strain evidence="2">HSW1412</strain>
    </source>
</reference>
<evidence type="ECO:0008006" key="3">
    <source>
        <dbReference type="Google" id="ProtNLM"/>
    </source>
</evidence>